<dbReference type="EMBL" id="JANIIK010000047">
    <property type="protein sequence ID" value="KAJ3600502.1"/>
    <property type="molecule type" value="Genomic_DNA"/>
</dbReference>
<feature type="compositionally biased region" description="Basic and acidic residues" evidence="1">
    <location>
        <begin position="72"/>
        <end position="81"/>
    </location>
</feature>
<evidence type="ECO:0000313" key="2">
    <source>
        <dbReference type="EMBL" id="KAJ3600502.1"/>
    </source>
</evidence>
<evidence type="ECO:0000256" key="1">
    <source>
        <dbReference type="SAM" id="MobiDB-lite"/>
    </source>
</evidence>
<proteinExistence type="predicted"/>
<comment type="caution">
    <text evidence="2">The sequence shown here is derived from an EMBL/GenBank/DDBJ whole genome shotgun (WGS) entry which is preliminary data.</text>
</comment>
<organism evidence="2 3">
    <name type="scientific">Muraenolepis orangiensis</name>
    <name type="common">Patagonian moray cod</name>
    <dbReference type="NCBI Taxonomy" id="630683"/>
    <lineage>
        <taxon>Eukaryota</taxon>
        <taxon>Metazoa</taxon>
        <taxon>Chordata</taxon>
        <taxon>Craniata</taxon>
        <taxon>Vertebrata</taxon>
        <taxon>Euteleostomi</taxon>
        <taxon>Actinopterygii</taxon>
        <taxon>Neopterygii</taxon>
        <taxon>Teleostei</taxon>
        <taxon>Neoteleostei</taxon>
        <taxon>Acanthomorphata</taxon>
        <taxon>Zeiogadaria</taxon>
        <taxon>Gadariae</taxon>
        <taxon>Gadiformes</taxon>
        <taxon>Muraenolepidoidei</taxon>
        <taxon>Muraenolepididae</taxon>
        <taxon>Muraenolepis</taxon>
    </lineage>
</organism>
<dbReference type="Proteomes" id="UP001148018">
    <property type="component" value="Unassembled WGS sequence"/>
</dbReference>
<gene>
    <name evidence="2" type="ORF">NHX12_031483</name>
</gene>
<evidence type="ECO:0000313" key="3">
    <source>
        <dbReference type="Proteomes" id="UP001148018"/>
    </source>
</evidence>
<protein>
    <submittedName>
        <fullName evidence="2">Uncharacterized protein</fullName>
    </submittedName>
</protein>
<dbReference type="AlphaFoldDB" id="A0A9Q0E440"/>
<feature type="region of interest" description="Disordered" evidence="1">
    <location>
        <begin position="21"/>
        <end position="105"/>
    </location>
</feature>
<sequence>MQRLHIVGQTLRLHTFISLLEPWERGTQERNPGREEPRRGTLGEEPRRGTPGEEPRERNPRRGTRGGTPGKESQERNRSALHELGFQKTDKVVPDPSDTAVCLLG</sequence>
<feature type="compositionally biased region" description="Basic and acidic residues" evidence="1">
    <location>
        <begin position="22"/>
        <end position="60"/>
    </location>
</feature>
<accession>A0A9Q0E440</accession>
<keyword evidence="3" id="KW-1185">Reference proteome</keyword>
<reference evidence="2" key="1">
    <citation type="submission" date="2022-07" db="EMBL/GenBank/DDBJ databases">
        <title>Chromosome-level genome of Muraenolepis orangiensis.</title>
        <authorList>
            <person name="Kim J."/>
        </authorList>
    </citation>
    <scope>NUCLEOTIDE SEQUENCE</scope>
    <source>
        <strain evidence="2">KU_S4_2022</strain>
        <tissue evidence="2">Muscle</tissue>
    </source>
</reference>
<name>A0A9Q0E440_9TELE</name>